<sequence length="334" mass="34831">MNRPEVSIKQARLAVGPLSVLLFVQTAFWLVYDIADRGLPLMWTAWTNGPVPGLSATTALDLGLAALQLGAVCGLLLRVRGAGGLLVTACVTTVVFRAPVVWYMLLDSESDPWFGGLEGPSLTAVGFSCALAILVAVALGGLLYRVRGLEREAAAEEESRSGGIRPVKITASASCTLLAVLNVFYICRNILTAVQVGPKTLADLLVGRGIGRAVLGVSSPWQWACLTVLCGVGMVLAAKRRPSATGFSVGLALFMMPIAFTKLWGLTGTADLLGSPLNTVQSFLELAGSAAVVALIVADVRRDRPAPQAVLALTPPPAVDEPEAQRADAATSDA</sequence>
<keyword evidence="2" id="KW-0812">Transmembrane</keyword>
<gene>
    <name evidence="3" type="ORF">AB0H04_27215</name>
</gene>
<dbReference type="RefSeq" id="WP_158712641.1">
    <property type="nucleotide sequence ID" value="NZ_JBFAEG010000021.1"/>
</dbReference>
<feature type="region of interest" description="Disordered" evidence="1">
    <location>
        <begin position="312"/>
        <end position="334"/>
    </location>
</feature>
<evidence type="ECO:0008006" key="5">
    <source>
        <dbReference type="Google" id="ProtNLM"/>
    </source>
</evidence>
<feature type="transmembrane region" description="Helical" evidence="2">
    <location>
        <begin position="52"/>
        <end position="77"/>
    </location>
</feature>
<evidence type="ECO:0000313" key="4">
    <source>
        <dbReference type="Proteomes" id="UP001551011"/>
    </source>
</evidence>
<feature type="transmembrane region" description="Helical" evidence="2">
    <location>
        <begin position="279"/>
        <end position="298"/>
    </location>
</feature>
<organism evidence="3 4">
    <name type="scientific">Streptomyces flaveolus</name>
    <dbReference type="NCBI Taxonomy" id="67297"/>
    <lineage>
        <taxon>Bacteria</taxon>
        <taxon>Bacillati</taxon>
        <taxon>Actinomycetota</taxon>
        <taxon>Actinomycetes</taxon>
        <taxon>Kitasatosporales</taxon>
        <taxon>Streptomycetaceae</taxon>
        <taxon>Streptomyces</taxon>
    </lineage>
</organism>
<feature type="transmembrane region" description="Helical" evidence="2">
    <location>
        <begin position="245"/>
        <end position="267"/>
    </location>
</feature>
<feature type="transmembrane region" description="Helical" evidence="2">
    <location>
        <begin position="12"/>
        <end position="32"/>
    </location>
</feature>
<keyword evidence="4" id="KW-1185">Reference proteome</keyword>
<feature type="transmembrane region" description="Helical" evidence="2">
    <location>
        <begin position="84"/>
        <end position="105"/>
    </location>
</feature>
<accession>A0ABV3AEZ6</accession>
<keyword evidence="2" id="KW-1133">Transmembrane helix</keyword>
<proteinExistence type="predicted"/>
<evidence type="ECO:0000313" key="3">
    <source>
        <dbReference type="EMBL" id="MEU5710521.1"/>
    </source>
</evidence>
<dbReference type="EMBL" id="JBFAEG010000021">
    <property type="protein sequence ID" value="MEU5710521.1"/>
    <property type="molecule type" value="Genomic_DNA"/>
</dbReference>
<evidence type="ECO:0000256" key="1">
    <source>
        <dbReference type="SAM" id="MobiDB-lite"/>
    </source>
</evidence>
<dbReference type="Proteomes" id="UP001551011">
    <property type="component" value="Unassembled WGS sequence"/>
</dbReference>
<evidence type="ECO:0000256" key="2">
    <source>
        <dbReference type="SAM" id="Phobius"/>
    </source>
</evidence>
<feature type="transmembrane region" description="Helical" evidence="2">
    <location>
        <begin position="125"/>
        <end position="146"/>
    </location>
</feature>
<reference evidence="3 4" key="1">
    <citation type="submission" date="2024-06" db="EMBL/GenBank/DDBJ databases">
        <title>The Natural Products Discovery Center: Release of the First 8490 Sequenced Strains for Exploring Actinobacteria Biosynthetic Diversity.</title>
        <authorList>
            <person name="Kalkreuter E."/>
            <person name="Kautsar S.A."/>
            <person name="Yang D."/>
            <person name="Bader C.D."/>
            <person name="Teijaro C.N."/>
            <person name="Fluegel L."/>
            <person name="Davis C.M."/>
            <person name="Simpson J.R."/>
            <person name="Lauterbach L."/>
            <person name="Steele A.D."/>
            <person name="Gui C."/>
            <person name="Meng S."/>
            <person name="Li G."/>
            <person name="Viehrig K."/>
            <person name="Ye F."/>
            <person name="Su P."/>
            <person name="Kiefer A.F."/>
            <person name="Nichols A."/>
            <person name="Cepeda A.J."/>
            <person name="Yan W."/>
            <person name="Fan B."/>
            <person name="Jiang Y."/>
            <person name="Adhikari A."/>
            <person name="Zheng C.-J."/>
            <person name="Schuster L."/>
            <person name="Cowan T.M."/>
            <person name="Smanski M.J."/>
            <person name="Chevrette M.G."/>
            <person name="De Carvalho L.P.S."/>
            <person name="Shen B."/>
        </authorList>
    </citation>
    <scope>NUCLEOTIDE SEQUENCE [LARGE SCALE GENOMIC DNA]</scope>
    <source>
        <strain evidence="3 4">NPDC020594</strain>
    </source>
</reference>
<protein>
    <recommendedName>
        <fullName evidence="5">Integral membrane protein</fullName>
    </recommendedName>
</protein>
<comment type="caution">
    <text evidence="3">The sequence shown here is derived from an EMBL/GenBank/DDBJ whole genome shotgun (WGS) entry which is preliminary data.</text>
</comment>
<name>A0ABV3AEZ6_9ACTN</name>
<keyword evidence="2" id="KW-0472">Membrane</keyword>